<name>Q1QWN1_CHRI1</name>
<evidence type="ECO:0000313" key="3">
    <source>
        <dbReference type="Proteomes" id="UP000000239"/>
    </source>
</evidence>
<keyword evidence="1" id="KW-1133">Transmembrane helix</keyword>
<dbReference type="EMBL" id="CP000285">
    <property type="protein sequence ID" value="ABE59127.1"/>
    <property type="molecule type" value="Genomic_DNA"/>
</dbReference>
<keyword evidence="1" id="KW-0812">Transmembrane</keyword>
<evidence type="ECO:0000256" key="1">
    <source>
        <dbReference type="SAM" id="Phobius"/>
    </source>
</evidence>
<organism evidence="2 3">
    <name type="scientific">Chromohalobacter israelensis (strain ATCC BAA-138 / DSM 3043 / CIP 106854 / NCIMB 13768 / 1H11)</name>
    <name type="common">Chromohalobacter salexigens</name>
    <dbReference type="NCBI Taxonomy" id="290398"/>
    <lineage>
        <taxon>Bacteria</taxon>
        <taxon>Pseudomonadati</taxon>
        <taxon>Pseudomonadota</taxon>
        <taxon>Gammaproteobacteria</taxon>
        <taxon>Oceanospirillales</taxon>
        <taxon>Halomonadaceae</taxon>
        <taxon>Chromohalobacter</taxon>
    </lineage>
</organism>
<sequence length="59" mass="6325">MLSFAAGTLSRRAGTRLAAGLEACYLVEILLALGYLAVGLIAVPLGIVMLVPRLWRRRA</sequence>
<dbReference type="HOGENOM" id="CLU_2951919_0_0_6"/>
<feature type="transmembrane region" description="Helical" evidence="1">
    <location>
        <begin position="30"/>
        <end position="51"/>
    </location>
</feature>
<dbReference type="AlphaFoldDB" id="Q1QWN1"/>
<gene>
    <name evidence="2" type="ordered locus">Csal_1775</name>
</gene>
<dbReference type="STRING" id="290398.Csal_1775"/>
<dbReference type="GeneID" id="95334487"/>
<dbReference type="KEGG" id="csa:Csal_1775"/>
<keyword evidence="3" id="KW-1185">Reference proteome</keyword>
<proteinExistence type="predicted"/>
<protein>
    <submittedName>
        <fullName evidence="2">Uncharacterized protein</fullName>
    </submittedName>
</protein>
<evidence type="ECO:0000313" key="2">
    <source>
        <dbReference type="EMBL" id="ABE59127.1"/>
    </source>
</evidence>
<reference evidence="2 3" key="1">
    <citation type="journal article" date="2011" name="Stand. Genomic Sci.">
        <title>Complete genome sequence of the halophilic and highly halotolerant Chromohalobacter salexigens type strain (1H11(T)).</title>
        <authorList>
            <person name="Copeland A."/>
            <person name="O'Connor K."/>
            <person name="Lucas S."/>
            <person name="Lapidus A."/>
            <person name="Berry K.W."/>
            <person name="Detter J.C."/>
            <person name="Del Rio T.G."/>
            <person name="Hammon N."/>
            <person name="Dalin E."/>
            <person name="Tice H."/>
            <person name="Pitluck S."/>
            <person name="Bruce D."/>
            <person name="Goodwin L."/>
            <person name="Han C."/>
            <person name="Tapia R."/>
            <person name="Saunders E."/>
            <person name="Schmutz J."/>
            <person name="Brettin T."/>
            <person name="Larimer F."/>
            <person name="Land M."/>
            <person name="Hauser L."/>
            <person name="Vargas C."/>
            <person name="Nieto J.J."/>
            <person name="Kyrpides N.C."/>
            <person name="Ivanova N."/>
            <person name="Goker M."/>
            <person name="Klenk H.P."/>
            <person name="Csonka L.N."/>
            <person name="Woyke T."/>
        </authorList>
    </citation>
    <scope>NUCLEOTIDE SEQUENCE [LARGE SCALE GENOMIC DNA]</scope>
    <source>
        <strain evidence="3">ATCC BAA-138 / DSM 3043 / CIP 106854 / NCIMB 13768 / 1H11</strain>
    </source>
</reference>
<accession>Q1QWN1</accession>
<dbReference type="Proteomes" id="UP000000239">
    <property type="component" value="Chromosome"/>
</dbReference>
<dbReference type="RefSeq" id="WP_011507073.1">
    <property type="nucleotide sequence ID" value="NC_007963.1"/>
</dbReference>
<keyword evidence="1" id="KW-0472">Membrane</keyword>
<dbReference type="OrthoDB" id="9952913at2"/>